<evidence type="ECO:0000313" key="3">
    <source>
        <dbReference type="EMBL" id="UYV84388.1"/>
    </source>
</evidence>
<feature type="compositionally biased region" description="Polar residues" evidence="1">
    <location>
        <begin position="28"/>
        <end position="42"/>
    </location>
</feature>
<feature type="compositionally biased region" description="Polar residues" evidence="1">
    <location>
        <begin position="130"/>
        <end position="141"/>
    </location>
</feature>
<evidence type="ECO:0000256" key="2">
    <source>
        <dbReference type="SAM" id="SignalP"/>
    </source>
</evidence>
<dbReference type="Proteomes" id="UP001235939">
    <property type="component" value="Chromosome X"/>
</dbReference>
<organism evidence="3 4">
    <name type="scientific">Cordylochernes scorpioides</name>
    <dbReference type="NCBI Taxonomy" id="51811"/>
    <lineage>
        <taxon>Eukaryota</taxon>
        <taxon>Metazoa</taxon>
        <taxon>Ecdysozoa</taxon>
        <taxon>Arthropoda</taxon>
        <taxon>Chelicerata</taxon>
        <taxon>Arachnida</taxon>
        <taxon>Pseudoscorpiones</taxon>
        <taxon>Cheliferoidea</taxon>
        <taxon>Chernetidae</taxon>
        <taxon>Cordylochernes</taxon>
    </lineage>
</organism>
<proteinExistence type="predicted"/>
<feature type="chain" id="PRO_5047194460" evidence="2">
    <location>
        <begin position="23"/>
        <end position="155"/>
    </location>
</feature>
<evidence type="ECO:0000313" key="4">
    <source>
        <dbReference type="Proteomes" id="UP001235939"/>
    </source>
</evidence>
<evidence type="ECO:0000256" key="1">
    <source>
        <dbReference type="SAM" id="MobiDB-lite"/>
    </source>
</evidence>
<protein>
    <submittedName>
        <fullName evidence="3">Uncharacterized protein</fullName>
    </submittedName>
</protein>
<feature type="signal peptide" evidence="2">
    <location>
        <begin position="1"/>
        <end position="22"/>
    </location>
</feature>
<reference evidence="3 4" key="1">
    <citation type="submission" date="2022-03" db="EMBL/GenBank/DDBJ databases">
        <title>A chromosomal length assembly of Cordylochernes scorpioides.</title>
        <authorList>
            <person name="Zeh D."/>
            <person name="Zeh J."/>
        </authorList>
    </citation>
    <scope>NUCLEOTIDE SEQUENCE [LARGE SCALE GENOMIC DNA]</scope>
    <source>
        <strain evidence="3">IN4F17</strain>
        <tissue evidence="3">Whole Body</tissue>
    </source>
</reference>
<name>A0ABY6LX54_9ARAC</name>
<accession>A0ABY6LX54</accession>
<keyword evidence="2" id="KW-0732">Signal</keyword>
<feature type="region of interest" description="Disordered" evidence="1">
    <location>
        <begin position="22"/>
        <end position="71"/>
    </location>
</feature>
<feature type="region of interest" description="Disordered" evidence="1">
    <location>
        <begin position="111"/>
        <end position="142"/>
    </location>
</feature>
<gene>
    <name evidence="3" type="ORF">LAZ67_X001989</name>
</gene>
<sequence length="155" mass="17719">MYIFTLCTSLLLWASEYRKLRARPGPPSGQQRLRQGTKPSGSNHERPHGTSVNHRWTPGVRGSGESGRRGELTSLIRINLNLGVTELRRSRRLQGREPILQPLPQRIEMEDDHRPTVSGSYLPCQRQRDPSTFSGDGNINPGQWLKEYERVSKYN</sequence>
<keyword evidence="4" id="KW-1185">Reference proteome</keyword>
<dbReference type="EMBL" id="CP092886">
    <property type="protein sequence ID" value="UYV84388.1"/>
    <property type="molecule type" value="Genomic_DNA"/>
</dbReference>